<name>A0ABW5MA12_9BACT</name>
<sequence>MTQRFLCFLLLLVMTACEPFDLAKKSFPVCVPPRADIGVTIGQLDVTFFLENPQGDIGVAGWDPGDGKGRNRVGTRVTYNYEKPGTYTVTLAIVNSCDDRFTISKQITVSY</sequence>
<dbReference type="InterPro" id="IPR000601">
    <property type="entry name" value="PKD_dom"/>
</dbReference>
<feature type="domain" description="PKD" evidence="1">
    <location>
        <begin position="62"/>
        <end position="111"/>
    </location>
</feature>
<evidence type="ECO:0000259" key="1">
    <source>
        <dbReference type="PROSITE" id="PS50093"/>
    </source>
</evidence>
<dbReference type="EMBL" id="JBHULN010000021">
    <property type="protein sequence ID" value="MFD2573818.1"/>
    <property type="molecule type" value="Genomic_DNA"/>
</dbReference>
<dbReference type="PROSITE" id="PS51257">
    <property type="entry name" value="PROKAR_LIPOPROTEIN"/>
    <property type="match status" value="1"/>
</dbReference>
<dbReference type="Pfam" id="PF18911">
    <property type="entry name" value="PKD_4"/>
    <property type="match status" value="1"/>
</dbReference>
<dbReference type="InterPro" id="IPR013783">
    <property type="entry name" value="Ig-like_fold"/>
</dbReference>
<evidence type="ECO:0000313" key="2">
    <source>
        <dbReference type="EMBL" id="MFD2573818.1"/>
    </source>
</evidence>
<organism evidence="2 3">
    <name type="scientific">Spirosoma soli</name>
    <dbReference type="NCBI Taxonomy" id="1770529"/>
    <lineage>
        <taxon>Bacteria</taxon>
        <taxon>Pseudomonadati</taxon>
        <taxon>Bacteroidota</taxon>
        <taxon>Cytophagia</taxon>
        <taxon>Cytophagales</taxon>
        <taxon>Cytophagaceae</taxon>
        <taxon>Spirosoma</taxon>
    </lineage>
</organism>
<dbReference type="PROSITE" id="PS50093">
    <property type="entry name" value="PKD"/>
    <property type="match status" value="1"/>
</dbReference>
<gene>
    <name evidence="2" type="ORF">ACFSUS_24490</name>
</gene>
<dbReference type="Proteomes" id="UP001597469">
    <property type="component" value="Unassembled WGS sequence"/>
</dbReference>
<keyword evidence="3" id="KW-1185">Reference proteome</keyword>
<dbReference type="SUPFAM" id="SSF49299">
    <property type="entry name" value="PKD domain"/>
    <property type="match status" value="1"/>
</dbReference>
<dbReference type="RefSeq" id="WP_381526864.1">
    <property type="nucleotide sequence ID" value="NZ_JBHULN010000021.1"/>
</dbReference>
<dbReference type="Gene3D" id="2.60.40.10">
    <property type="entry name" value="Immunoglobulins"/>
    <property type="match status" value="1"/>
</dbReference>
<proteinExistence type="predicted"/>
<evidence type="ECO:0000313" key="3">
    <source>
        <dbReference type="Proteomes" id="UP001597469"/>
    </source>
</evidence>
<dbReference type="CDD" id="cd00146">
    <property type="entry name" value="PKD"/>
    <property type="match status" value="1"/>
</dbReference>
<protein>
    <submittedName>
        <fullName evidence="2">PKD domain-containing protein</fullName>
    </submittedName>
</protein>
<reference evidence="3" key="1">
    <citation type="journal article" date="2019" name="Int. J. Syst. Evol. Microbiol.">
        <title>The Global Catalogue of Microorganisms (GCM) 10K type strain sequencing project: providing services to taxonomists for standard genome sequencing and annotation.</title>
        <authorList>
            <consortium name="The Broad Institute Genomics Platform"/>
            <consortium name="The Broad Institute Genome Sequencing Center for Infectious Disease"/>
            <person name="Wu L."/>
            <person name="Ma J."/>
        </authorList>
    </citation>
    <scope>NUCLEOTIDE SEQUENCE [LARGE SCALE GENOMIC DNA]</scope>
    <source>
        <strain evidence="3">KCTC 42805</strain>
    </source>
</reference>
<accession>A0ABW5MA12</accession>
<dbReference type="InterPro" id="IPR035986">
    <property type="entry name" value="PKD_dom_sf"/>
</dbReference>
<comment type="caution">
    <text evidence="2">The sequence shown here is derived from an EMBL/GenBank/DDBJ whole genome shotgun (WGS) entry which is preliminary data.</text>
</comment>